<comment type="caution">
    <text evidence="4">The sequence shown here is derived from an EMBL/GenBank/DDBJ whole genome shotgun (WGS) entry which is preliminary data.</text>
</comment>
<feature type="region of interest" description="Disordered" evidence="3">
    <location>
        <begin position="28"/>
        <end position="98"/>
    </location>
</feature>
<reference evidence="4" key="1">
    <citation type="submission" date="2019-09" db="EMBL/GenBank/DDBJ databases">
        <title>Bird 10,000 Genomes (B10K) Project - Family phase.</title>
        <authorList>
            <person name="Zhang G."/>
        </authorList>
    </citation>
    <scope>NUCLEOTIDE SEQUENCE</scope>
    <source>
        <strain evidence="4">B10K-CU-031-40</strain>
    </source>
</reference>
<organism evidence="4 5">
    <name type="scientific">Corythaeola cristata</name>
    <name type="common">Great blue turaco</name>
    <dbReference type="NCBI Taxonomy" id="103954"/>
    <lineage>
        <taxon>Eukaryota</taxon>
        <taxon>Metazoa</taxon>
        <taxon>Chordata</taxon>
        <taxon>Craniata</taxon>
        <taxon>Vertebrata</taxon>
        <taxon>Euteleostomi</taxon>
        <taxon>Archelosauria</taxon>
        <taxon>Archosauria</taxon>
        <taxon>Dinosauria</taxon>
        <taxon>Saurischia</taxon>
        <taxon>Theropoda</taxon>
        <taxon>Coelurosauria</taxon>
        <taxon>Aves</taxon>
        <taxon>Neognathae</taxon>
        <taxon>Neoaves</taxon>
        <taxon>Otidimorphae</taxon>
        <taxon>Musophagiformes</taxon>
        <taxon>Musophagidae</taxon>
        <taxon>Corythaeola</taxon>
    </lineage>
</organism>
<feature type="region of interest" description="Disordered" evidence="3">
    <location>
        <begin position="227"/>
        <end position="265"/>
    </location>
</feature>
<dbReference type="PANTHER" id="PTHR22406:SF4">
    <property type="entry name" value="SLAIN MOTIF-CONTAINING PROTEIN 2"/>
    <property type="match status" value="1"/>
</dbReference>
<keyword evidence="2" id="KW-0175">Coiled coil</keyword>
<comment type="similarity">
    <text evidence="1">Belongs to the SLAIN motif-containing family.</text>
</comment>
<feature type="non-terminal residue" evidence="4">
    <location>
        <position position="551"/>
    </location>
</feature>
<dbReference type="InterPro" id="IPR026179">
    <property type="entry name" value="Slain"/>
</dbReference>
<dbReference type="GO" id="GO:0031116">
    <property type="term" value="P:positive regulation of microtubule polymerization"/>
    <property type="evidence" value="ECO:0007669"/>
    <property type="project" value="TreeGrafter"/>
</dbReference>
<evidence type="ECO:0000256" key="2">
    <source>
        <dbReference type="ARBA" id="ARBA00023054"/>
    </source>
</evidence>
<feature type="non-terminal residue" evidence="4">
    <location>
        <position position="1"/>
    </location>
</feature>
<dbReference type="GO" id="GO:0031122">
    <property type="term" value="P:cytoplasmic microtubule organization"/>
    <property type="evidence" value="ECO:0007669"/>
    <property type="project" value="TreeGrafter"/>
</dbReference>
<feature type="compositionally biased region" description="Acidic residues" evidence="3">
    <location>
        <begin position="312"/>
        <end position="324"/>
    </location>
</feature>
<evidence type="ECO:0000256" key="3">
    <source>
        <dbReference type="SAM" id="MobiDB-lite"/>
    </source>
</evidence>
<feature type="compositionally biased region" description="Basic and acidic residues" evidence="3">
    <location>
        <begin position="541"/>
        <end position="551"/>
    </location>
</feature>
<dbReference type="Pfam" id="PF15301">
    <property type="entry name" value="SLAIN"/>
    <property type="match status" value="2"/>
</dbReference>
<feature type="compositionally biased region" description="Low complexity" evidence="3">
    <location>
        <begin position="351"/>
        <end position="365"/>
    </location>
</feature>
<dbReference type="Proteomes" id="UP000621168">
    <property type="component" value="Unassembled WGS sequence"/>
</dbReference>
<feature type="region of interest" description="Disordered" evidence="3">
    <location>
        <begin position="450"/>
        <end position="551"/>
    </location>
</feature>
<feature type="compositionally biased region" description="Polar residues" evidence="3">
    <location>
        <begin position="463"/>
        <end position="497"/>
    </location>
</feature>
<gene>
    <name evidence="4" type="primary">Slain2</name>
    <name evidence="4" type="ORF">CORCRI_R00405</name>
</gene>
<evidence type="ECO:0000256" key="1">
    <source>
        <dbReference type="ARBA" id="ARBA00006652"/>
    </source>
</evidence>
<feature type="region of interest" description="Disordered" evidence="3">
    <location>
        <begin position="287"/>
        <end position="375"/>
    </location>
</feature>
<sequence>AGAMEDVGPGLNADAEVRKLQELVKKLEKQNEQLRSRQGALPAAPASPKRLLGGGPSPSPPAVSSPDGRCLSPRAVVRRPPPPPEEAGGGAAGNGGTGLLDDAALLRAEELERLVSYEEDETGWLYMSPKKKVTPVQKCVSLLVWCRQILDYPSPDIECAKKSLIHRLEQTMSALKRQSLYSSPFSAVSYASSYSPNTSSPYSSGFNSPSSTPVKSALVKQFIPPGTSGHLKSSADRNPPLSPQSSLDSELSASEMDEDSIGSNYKLNDVTDVQILARMQEESLRQEYAATASRRSSGSSCNSTRRGTFSDQELDAQSLEDEEDGTHHTVHPAVNRFSPSPRSSPWPSPKQSPRNSPRSRSPARSIEYSRVSPQPMISRLQQPRLSLQGHPTDLQTSNVKSEGKKLCLKFITQVVVLKVTSAFYFPVPSSSKFRSPAAPSPLALRQPVKAFSSHGPGSIASPEATQLTHSSSSPGPLAAQSSGLPSPASSINSTTLTRPAGMRSGLPRPSAPSTGGIPVPRSKLAQPVRRSLPTPKTYANVKDESWKDGCY</sequence>
<feature type="compositionally biased region" description="Gly residues" evidence="3">
    <location>
        <begin position="87"/>
        <end position="98"/>
    </location>
</feature>
<protein>
    <submittedName>
        <fullName evidence="4">SLAI2 protein</fullName>
    </submittedName>
</protein>
<keyword evidence="5" id="KW-1185">Reference proteome</keyword>
<accession>A0A851LTZ6</accession>
<dbReference type="PANTHER" id="PTHR22406">
    <property type="entry name" value="NASCENT POLYPEPTIDE-ASSOCIATED COMPLEX SUBUNIT ALPHA, MUSCLE-SPECIFIC FORM"/>
    <property type="match status" value="1"/>
</dbReference>
<dbReference type="EMBL" id="WBMX01003482">
    <property type="protein sequence ID" value="NXC18472.1"/>
    <property type="molecule type" value="Genomic_DNA"/>
</dbReference>
<feature type="compositionally biased region" description="Polar residues" evidence="3">
    <location>
        <begin position="243"/>
        <end position="252"/>
    </location>
</feature>
<feature type="compositionally biased region" description="Low complexity" evidence="3">
    <location>
        <begin position="289"/>
        <end position="307"/>
    </location>
</feature>
<dbReference type="AlphaFoldDB" id="A0A851LTZ6"/>
<evidence type="ECO:0000313" key="4">
    <source>
        <dbReference type="EMBL" id="NXC18472.1"/>
    </source>
</evidence>
<dbReference type="OrthoDB" id="9943255at2759"/>
<evidence type="ECO:0000313" key="5">
    <source>
        <dbReference type="Proteomes" id="UP000621168"/>
    </source>
</evidence>
<dbReference type="GO" id="GO:0035371">
    <property type="term" value="C:microtubule plus-end"/>
    <property type="evidence" value="ECO:0007669"/>
    <property type="project" value="TreeGrafter"/>
</dbReference>
<proteinExistence type="inferred from homology"/>
<name>A0A851LTZ6_CORCR</name>
<dbReference type="GO" id="GO:0007020">
    <property type="term" value="P:microtubule nucleation"/>
    <property type="evidence" value="ECO:0007669"/>
    <property type="project" value="TreeGrafter"/>
</dbReference>